<dbReference type="GO" id="GO:0030246">
    <property type="term" value="F:carbohydrate binding"/>
    <property type="evidence" value="ECO:0007669"/>
    <property type="project" value="UniProtKB-ARBA"/>
</dbReference>
<reference evidence="6 7" key="1">
    <citation type="submission" date="2019-07" db="EMBL/GenBank/DDBJ databases">
        <title>Whole genome shotgun sequence of Actinotalea fermentans NBRC 105374.</title>
        <authorList>
            <person name="Hosoyama A."/>
            <person name="Uohara A."/>
            <person name="Ohji S."/>
            <person name="Ichikawa N."/>
        </authorList>
    </citation>
    <scope>NUCLEOTIDE SEQUENCE [LARGE SCALE GENOMIC DNA]</scope>
    <source>
        <strain evidence="6 7">NBRC 105374</strain>
    </source>
</reference>
<keyword evidence="7" id="KW-1185">Reference proteome</keyword>
<accession>A0A511Z1C3</accession>
<organism evidence="6 7">
    <name type="scientific">Actinotalea fermentans</name>
    <dbReference type="NCBI Taxonomy" id="43671"/>
    <lineage>
        <taxon>Bacteria</taxon>
        <taxon>Bacillati</taxon>
        <taxon>Actinomycetota</taxon>
        <taxon>Actinomycetes</taxon>
        <taxon>Micrococcales</taxon>
        <taxon>Cellulomonadaceae</taxon>
        <taxon>Actinotalea</taxon>
    </lineage>
</organism>
<proteinExistence type="inferred from homology"/>
<comment type="subcellular location">
    <subcellularLocation>
        <location evidence="1">Cell envelope</location>
    </subcellularLocation>
</comment>
<keyword evidence="3 4" id="KW-0732">Signal</keyword>
<dbReference type="RefSeq" id="WP_034244057.1">
    <property type="nucleotide sequence ID" value="NZ_BJYK01000009.1"/>
</dbReference>
<dbReference type="GO" id="GO:0030313">
    <property type="term" value="C:cell envelope"/>
    <property type="evidence" value="ECO:0007669"/>
    <property type="project" value="UniProtKB-SubCell"/>
</dbReference>
<evidence type="ECO:0000256" key="3">
    <source>
        <dbReference type="ARBA" id="ARBA00022729"/>
    </source>
</evidence>
<feature type="domain" description="Periplasmic binding protein" evidence="5">
    <location>
        <begin position="54"/>
        <end position="311"/>
    </location>
</feature>
<dbReference type="Gene3D" id="3.40.50.2300">
    <property type="match status" value="2"/>
</dbReference>
<name>A0A511Z1C3_9CELL</name>
<evidence type="ECO:0000256" key="4">
    <source>
        <dbReference type="SAM" id="SignalP"/>
    </source>
</evidence>
<dbReference type="EMBL" id="BJYK01000009">
    <property type="protein sequence ID" value="GEN81239.1"/>
    <property type="molecule type" value="Genomic_DNA"/>
</dbReference>
<dbReference type="PROSITE" id="PS51257">
    <property type="entry name" value="PROKAR_LIPOPROTEIN"/>
    <property type="match status" value="1"/>
</dbReference>
<dbReference type="InterPro" id="IPR025997">
    <property type="entry name" value="SBP_2_dom"/>
</dbReference>
<dbReference type="OrthoDB" id="9813037at2"/>
<comment type="similarity">
    <text evidence="2">Belongs to the bacterial solute-binding protein 2 family.</text>
</comment>
<evidence type="ECO:0000313" key="7">
    <source>
        <dbReference type="Proteomes" id="UP000321484"/>
    </source>
</evidence>
<dbReference type="SUPFAM" id="SSF53822">
    <property type="entry name" value="Periplasmic binding protein-like I"/>
    <property type="match status" value="1"/>
</dbReference>
<gene>
    <name evidence="6" type="primary">rbsB_2</name>
    <name evidence="6" type="ORF">AFE02nite_29730</name>
</gene>
<evidence type="ECO:0000313" key="6">
    <source>
        <dbReference type="EMBL" id="GEN81239.1"/>
    </source>
</evidence>
<evidence type="ECO:0000256" key="1">
    <source>
        <dbReference type="ARBA" id="ARBA00004196"/>
    </source>
</evidence>
<dbReference type="PANTHER" id="PTHR46847:SF1">
    <property type="entry name" value="D-ALLOSE-BINDING PERIPLASMIC PROTEIN-RELATED"/>
    <property type="match status" value="1"/>
</dbReference>
<comment type="caution">
    <text evidence="6">The sequence shown here is derived from an EMBL/GenBank/DDBJ whole genome shotgun (WGS) entry which is preliminary data.</text>
</comment>
<dbReference type="Pfam" id="PF13407">
    <property type="entry name" value="Peripla_BP_4"/>
    <property type="match status" value="1"/>
</dbReference>
<evidence type="ECO:0000259" key="5">
    <source>
        <dbReference type="Pfam" id="PF13407"/>
    </source>
</evidence>
<protein>
    <submittedName>
        <fullName evidence="6">D-ribose ABC transporter substrate-binding protein</fullName>
    </submittedName>
</protein>
<feature type="chain" id="PRO_5021771178" evidence="4">
    <location>
        <begin position="26"/>
        <end position="346"/>
    </location>
</feature>
<dbReference type="InterPro" id="IPR028082">
    <property type="entry name" value="Peripla_BP_I"/>
</dbReference>
<dbReference type="PANTHER" id="PTHR46847">
    <property type="entry name" value="D-ALLOSE-BINDING PERIPLASMIC PROTEIN-RELATED"/>
    <property type="match status" value="1"/>
</dbReference>
<evidence type="ECO:0000256" key="2">
    <source>
        <dbReference type="ARBA" id="ARBA00007639"/>
    </source>
</evidence>
<feature type="signal peptide" evidence="4">
    <location>
        <begin position="1"/>
        <end position="25"/>
    </location>
</feature>
<sequence>MRNLTKAVALSAVAGLMLTACASGADEPADTAEPTTGGDTAATSEFEAKDPIVIGYSVYDLQNPYWQSYAAGVQAGAEAAGVEAVVVDQKSDQQQQVSGSLDLINQDISGLIVTPVQPTALPSTIDAAHEAKIPVVIADIGTAGDYDAYIQSNNANGGALAAEYVIEQLGDVPGPHKVGVIELHAGSVVGEERVAEFVSILGANDNFEIVSSLDGNDTVDGGFAAAQDMLSANPDLEVIYAANDDSAIGAQRAMETAGKSVADGFILIGFDGADGALDLIEQGLMSATVAQDPYGQGVKAVETVLALLNGEDAGYDDAGTKTIFFPVEIVTADNLADFRASRAAQD</sequence>
<dbReference type="AlphaFoldDB" id="A0A511Z1C3"/>
<dbReference type="Proteomes" id="UP000321484">
    <property type="component" value="Unassembled WGS sequence"/>
</dbReference>